<proteinExistence type="predicted"/>
<sequence>MHGATARDLTRAEFEELITESDRPVPAWTSTFDTQLGHAILRHCASVLGLDPHPHPDVYLARRAEPRRGFRTCSLPNAWRAICASISIEAR</sequence>
<dbReference type="RefSeq" id="WP_192775248.1">
    <property type="nucleotide sequence ID" value="NZ_BAAASY010000042.1"/>
</dbReference>
<evidence type="ECO:0000313" key="2">
    <source>
        <dbReference type="Proteomes" id="UP000661607"/>
    </source>
</evidence>
<protein>
    <submittedName>
        <fullName evidence="1">Uncharacterized protein</fullName>
    </submittedName>
</protein>
<dbReference type="EMBL" id="JADBEF010000001">
    <property type="protein sequence ID" value="MBE1560115.1"/>
    <property type="molecule type" value="Genomic_DNA"/>
</dbReference>
<name>A0ABR9KE71_9ACTN</name>
<evidence type="ECO:0000313" key="1">
    <source>
        <dbReference type="EMBL" id="MBE1560115.1"/>
    </source>
</evidence>
<gene>
    <name evidence="1" type="ORF">H4W81_002894</name>
</gene>
<keyword evidence="2" id="KW-1185">Reference proteome</keyword>
<dbReference type="Proteomes" id="UP000661607">
    <property type="component" value="Unassembled WGS sequence"/>
</dbReference>
<comment type="caution">
    <text evidence="1">The sequence shown here is derived from an EMBL/GenBank/DDBJ whole genome shotgun (WGS) entry which is preliminary data.</text>
</comment>
<organism evidence="1 2">
    <name type="scientific">Nonomuraea africana</name>
    <dbReference type="NCBI Taxonomy" id="46171"/>
    <lineage>
        <taxon>Bacteria</taxon>
        <taxon>Bacillati</taxon>
        <taxon>Actinomycetota</taxon>
        <taxon>Actinomycetes</taxon>
        <taxon>Streptosporangiales</taxon>
        <taxon>Streptosporangiaceae</taxon>
        <taxon>Nonomuraea</taxon>
    </lineage>
</organism>
<accession>A0ABR9KE71</accession>
<reference evidence="1 2" key="1">
    <citation type="submission" date="2020-10" db="EMBL/GenBank/DDBJ databases">
        <title>Sequencing the genomes of 1000 actinobacteria strains.</title>
        <authorList>
            <person name="Klenk H.-P."/>
        </authorList>
    </citation>
    <scope>NUCLEOTIDE SEQUENCE [LARGE SCALE GENOMIC DNA]</scope>
    <source>
        <strain evidence="1 2">DSM 43748</strain>
    </source>
</reference>